<comment type="cofactor">
    <cofactor evidence="5">
        <name>a divalent metal cation</name>
        <dbReference type="ChEBI" id="CHEBI:60240"/>
    </cofactor>
</comment>
<dbReference type="GO" id="GO:0005737">
    <property type="term" value="C:cytoplasm"/>
    <property type="evidence" value="ECO:0007669"/>
    <property type="project" value="UniProtKB-SubCell"/>
</dbReference>
<keyword evidence="3 5" id="KW-0378">Hydrolase</keyword>
<proteinExistence type="inferred from homology"/>
<evidence type="ECO:0000256" key="1">
    <source>
        <dbReference type="ARBA" id="ARBA00004496"/>
    </source>
</evidence>
<dbReference type="HAMAP" id="MF_00528">
    <property type="entry name" value="Maf"/>
    <property type="match status" value="1"/>
</dbReference>
<evidence type="ECO:0000313" key="6">
    <source>
        <dbReference type="EMBL" id="RFF32205.1"/>
    </source>
</evidence>
<dbReference type="PIRSF" id="PIRSF006305">
    <property type="entry name" value="Maf"/>
    <property type="match status" value="1"/>
</dbReference>
<dbReference type="Proteomes" id="UP000260351">
    <property type="component" value="Unassembled WGS sequence"/>
</dbReference>
<accession>A0A3E1KCZ3</accession>
<comment type="caution">
    <text evidence="5">Lacks conserved residue(s) required for the propagation of feature annotation.</text>
</comment>
<feature type="site" description="Important for substrate specificity" evidence="5">
    <location>
        <position position="10"/>
    </location>
</feature>
<keyword evidence="4 5" id="KW-0546">Nucleotide metabolism</keyword>
<dbReference type="AlphaFoldDB" id="A0A3E1KCZ3"/>
<feature type="site" description="Important for substrate specificity" evidence="5">
    <location>
        <position position="68"/>
    </location>
</feature>
<reference evidence="6 7" key="1">
    <citation type="submission" date="2018-08" db="EMBL/GenBank/DDBJ databases">
        <title>Wenzhouxiangella salilacus sp. nov., a novel bacterium isolated from a saline lake in Xinjiang Province, China.</title>
        <authorList>
            <person name="Han S."/>
        </authorList>
    </citation>
    <scope>NUCLEOTIDE SEQUENCE [LARGE SCALE GENOMIC DNA]</scope>
    <source>
        <strain evidence="6 7">XDB06</strain>
    </source>
</reference>
<feature type="active site" description="Proton acceptor" evidence="5">
    <location>
        <position position="67"/>
    </location>
</feature>
<dbReference type="PANTHER" id="PTHR43213:SF10">
    <property type="entry name" value="7-METHYL-GTP PYROPHOSPHATASE"/>
    <property type="match status" value="1"/>
</dbReference>
<dbReference type="GO" id="GO:0009117">
    <property type="term" value="P:nucleotide metabolic process"/>
    <property type="evidence" value="ECO:0007669"/>
    <property type="project" value="UniProtKB-KW"/>
</dbReference>
<protein>
    <recommendedName>
        <fullName evidence="5">7-methyl-GTP pyrophosphatase</fullName>
        <shortName evidence="5">m(7)GTP pyrophosphatase</shortName>
        <ecNumber evidence="5">3.6.1.-</ecNumber>
    </recommendedName>
</protein>
<dbReference type="Pfam" id="PF02545">
    <property type="entry name" value="Maf"/>
    <property type="match status" value="1"/>
</dbReference>
<keyword evidence="7" id="KW-1185">Reference proteome</keyword>
<feature type="site" description="Important for substrate specificity" evidence="5">
    <location>
        <position position="150"/>
    </location>
</feature>
<comment type="caution">
    <text evidence="6">The sequence shown here is derived from an EMBL/GenBank/DDBJ whole genome shotgun (WGS) entry which is preliminary data.</text>
</comment>
<evidence type="ECO:0000313" key="7">
    <source>
        <dbReference type="Proteomes" id="UP000260351"/>
    </source>
</evidence>
<comment type="catalytic activity">
    <reaction evidence="5">
        <text>N(7)-methyl-GTP + H2O = N(7)-methyl-GMP + diphosphate + H(+)</text>
        <dbReference type="Rhea" id="RHEA:58744"/>
        <dbReference type="ChEBI" id="CHEBI:15377"/>
        <dbReference type="ChEBI" id="CHEBI:15378"/>
        <dbReference type="ChEBI" id="CHEBI:33019"/>
        <dbReference type="ChEBI" id="CHEBI:58285"/>
        <dbReference type="ChEBI" id="CHEBI:87133"/>
    </reaction>
</comment>
<evidence type="ECO:0000256" key="5">
    <source>
        <dbReference type="HAMAP-Rule" id="MF_00528"/>
    </source>
</evidence>
<dbReference type="InterPro" id="IPR003697">
    <property type="entry name" value="Maf-like"/>
</dbReference>
<comment type="function">
    <text evidence="5">Nucleoside triphosphate pyrophosphatase that hydrolyzes 7-methyl-GTP (m(7)GTP). May have a dual role in cell division arrest and in preventing the incorporation of modified nucleotides into cellular nucleic acids.</text>
</comment>
<dbReference type="OrthoDB" id="9813694at2"/>
<evidence type="ECO:0000256" key="3">
    <source>
        <dbReference type="ARBA" id="ARBA00022801"/>
    </source>
</evidence>
<dbReference type="InterPro" id="IPR029001">
    <property type="entry name" value="ITPase-like_fam"/>
</dbReference>
<dbReference type="NCBIfam" id="TIGR00172">
    <property type="entry name" value="maf"/>
    <property type="match status" value="1"/>
</dbReference>
<comment type="similarity">
    <text evidence="5">Belongs to the Maf family. YceF subfamily.</text>
</comment>
<dbReference type="PANTHER" id="PTHR43213">
    <property type="entry name" value="BIFUNCTIONAL DTTP/UTP PYROPHOSPHATASE/METHYLTRANSFERASE PROTEIN-RELATED"/>
    <property type="match status" value="1"/>
</dbReference>
<dbReference type="GO" id="GO:0047429">
    <property type="term" value="F:nucleoside triphosphate diphosphatase activity"/>
    <property type="evidence" value="ECO:0007669"/>
    <property type="project" value="InterPro"/>
</dbReference>
<sequence length="188" mass="20180">MIVLASSSPYRAELLGRLRLDFEKLSPAIDESPAAGESGADLARRLAAAKAAAVVRQRPGAIVIGSDQVAECRGRLMGKPGARDAAIEQLSFCSGAAIVFHTAVTLRRDDEEFSGLIPTTVHMRRLRRTQIERYVEADRPLDCAGAMKSEALGISLAERVTSDDPTALIGLPLTLVVRLLGRFGMELP</sequence>
<dbReference type="EMBL" id="QUZK01000012">
    <property type="protein sequence ID" value="RFF32205.1"/>
    <property type="molecule type" value="Genomic_DNA"/>
</dbReference>
<comment type="subcellular location">
    <subcellularLocation>
        <location evidence="1 5">Cytoplasm</location>
    </subcellularLocation>
</comment>
<gene>
    <name evidence="6" type="primary">maf</name>
    <name evidence="6" type="ORF">DZC52_01690</name>
</gene>
<evidence type="ECO:0000256" key="4">
    <source>
        <dbReference type="ARBA" id="ARBA00023080"/>
    </source>
</evidence>
<organism evidence="6 7">
    <name type="scientific">Wenzhouxiangella sediminis</name>
    <dbReference type="NCBI Taxonomy" id="1792836"/>
    <lineage>
        <taxon>Bacteria</taxon>
        <taxon>Pseudomonadati</taxon>
        <taxon>Pseudomonadota</taxon>
        <taxon>Gammaproteobacteria</taxon>
        <taxon>Chromatiales</taxon>
        <taxon>Wenzhouxiangellaceae</taxon>
        <taxon>Wenzhouxiangella</taxon>
    </lineage>
</organism>
<dbReference type="EC" id="3.6.1.-" evidence="5"/>
<dbReference type="Gene3D" id="3.90.950.10">
    <property type="match status" value="1"/>
</dbReference>
<evidence type="ECO:0000256" key="2">
    <source>
        <dbReference type="ARBA" id="ARBA00022490"/>
    </source>
</evidence>
<dbReference type="SUPFAM" id="SSF52972">
    <property type="entry name" value="ITPase-like"/>
    <property type="match status" value="1"/>
</dbReference>
<name>A0A3E1KCZ3_9GAMM</name>
<keyword evidence="2 5" id="KW-0963">Cytoplasm</keyword>